<evidence type="ECO:0000313" key="6">
    <source>
        <dbReference type="EMBL" id="CPV62578.1"/>
    </source>
</evidence>
<gene>
    <name evidence="6" type="ORF">ERS075579_03470</name>
</gene>
<feature type="domain" description="HTH tetR-type" evidence="5">
    <location>
        <begin position="12"/>
        <end position="72"/>
    </location>
</feature>
<dbReference type="GO" id="GO:0003700">
    <property type="term" value="F:DNA-binding transcription factor activity"/>
    <property type="evidence" value="ECO:0007669"/>
    <property type="project" value="TreeGrafter"/>
</dbReference>
<protein>
    <submittedName>
        <fullName evidence="6">Putative transcriptional regulator, TetR family</fullName>
    </submittedName>
</protein>
<dbReference type="PANTHER" id="PTHR30055">
    <property type="entry name" value="HTH-TYPE TRANSCRIPTIONAL REGULATOR RUTR"/>
    <property type="match status" value="1"/>
</dbReference>
<dbReference type="InterPro" id="IPR011075">
    <property type="entry name" value="TetR_C"/>
</dbReference>
<evidence type="ECO:0000259" key="5">
    <source>
        <dbReference type="PROSITE" id="PS50977"/>
    </source>
</evidence>
<evidence type="ECO:0000313" key="7">
    <source>
        <dbReference type="Proteomes" id="UP000045782"/>
    </source>
</evidence>
<evidence type="ECO:0000256" key="3">
    <source>
        <dbReference type="ARBA" id="ARBA00023163"/>
    </source>
</evidence>
<dbReference type="PROSITE" id="PS01081">
    <property type="entry name" value="HTH_TETR_1"/>
    <property type="match status" value="1"/>
</dbReference>
<evidence type="ECO:0000256" key="4">
    <source>
        <dbReference type="PROSITE-ProRule" id="PRU00335"/>
    </source>
</evidence>
<dbReference type="InterPro" id="IPR023772">
    <property type="entry name" value="DNA-bd_HTH_TetR-type_CS"/>
</dbReference>
<dbReference type="SUPFAM" id="SSF46689">
    <property type="entry name" value="Homeodomain-like"/>
    <property type="match status" value="1"/>
</dbReference>
<dbReference type="InterPro" id="IPR036271">
    <property type="entry name" value="Tet_transcr_reg_TetR-rel_C_sf"/>
</dbReference>
<dbReference type="InterPro" id="IPR001647">
    <property type="entry name" value="HTH_TetR"/>
</dbReference>
<organism evidence="6 7">
    <name type="scientific">Mycobacteroides abscessus</name>
    <dbReference type="NCBI Taxonomy" id="36809"/>
    <lineage>
        <taxon>Bacteria</taxon>
        <taxon>Bacillati</taxon>
        <taxon>Actinomycetota</taxon>
        <taxon>Actinomycetes</taxon>
        <taxon>Mycobacteriales</taxon>
        <taxon>Mycobacteriaceae</taxon>
        <taxon>Mycobacteroides</taxon>
    </lineage>
</organism>
<sequence length="208" mass="22854">MDKRQGGRPRDPDKDDAVRETVRRMLAADGYQRTTIPAVARAAGIGAPTIYRRWPTQAAMVESAIADRPWPEELAAPSEFRYYLPVLVRAVVGYFADPATRAAMPGLLVEYYREPSQYAVLVERTEMPLREAFRRAHAGAVGSGERADQPGADALFDTIVGMAVYHGVLRGTADDALVEQILDVVDAASSVGRGLHVDETNSNKERKR</sequence>
<accession>A0A0U0ZQS8</accession>
<dbReference type="InterPro" id="IPR050109">
    <property type="entry name" value="HTH-type_TetR-like_transc_reg"/>
</dbReference>
<dbReference type="InterPro" id="IPR009057">
    <property type="entry name" value="Homeodomain-like_sf"/>
</dbReference>
<dbReference type="PROSITE" id="PS50977">
    <property type="entry name" value="HTH_TETR_2"/>
    <property type="match status" value="1"/>
</dbReference>
<dbReference type="Pfam" id="PF16859">
    <property type="entry name" value="TetR_C_11"/>
    <property type="match status" value="1"/>
</dbReference>
<dbReference type="PANTHER" id="PTHR30055:SF148">
    <property type="entry name" value="TETR-FAMILY TRANSCRIPTIONAL REGULATOR"/>
    <property type="match status" value="1"/>
</dbReference>
<proteinExistence type="predicted"/>
<dbReference type="EMBL" id="CSWP01000007">
    <property type="protein sequence ID" value="CPV62578.1"/>
    <property type="molecule type" value="Genomic_DNA"/>
</dbReference>
<dbReference type="RefSeq" id="WP_005064384.1">
    <property type="nucleotide sequence ID" value="NZ_AP022621.1"/>
</dbReference>
<evidence type="ECO:0000256" key="1">
    <source>
        <dbReference type="ARBA" id="ARBA00023015"/>
    </source>
</evidence>
<keyword evidence="1" id="KW-0805">Transcription regulation</keyword>
<keyword evidence="2 4" id="KW-0238">DNA-binding</keyword>
<dbReference type="AlphaFoldDB" id="A0A0U0ZQS8"/>
<name>A0A0U0ZQS8_9MYCO</name>
<feature type="DNA-binding region" description="H-T-H motif" evidence="4">
    <location>
        <begin position="35"/>
        <end position="54"/>
    </location>
</feature>
<dbReference type="Proteomes" id="UP000045782">
    <property type="component" value="Unassembled WGS sequence"/>
</dbReference>
<keyword evidence="3" id="KW-0804">Transcription</keyword>
<dbReference type="Pfam" id="PF00440">
    <property type="entry name" value="TetR_N"/>
    <property type="match status" value="1"/>
</dbReference>
<dbReference type="Gene3D" id="1.10.357.10">
    <property type="entry name" value="Tetracycline Repressor, domain 2"/>
    <property type="match status" value="1"/>
</dbReference>
<reference evidence="6 7" key="1">
    <citation type="submission" date="2015-03" db="EMBL/GenBank/DDBJ databases">
        <authorList>
            <person name="Murphy D."/>
        </authorList>
    </citation>
    <scope>NUCLEOTIDE SEQUENCE [LARGE SCALE GENOMIC DNA]</scope>
    <source>
        <strain evidence="6 7">PAP088</strain>
    </source>
</reference>
<evidence type="ECO:0000256" key="2">
    <source>
        <dbReference type="ARBA" id="ARBA00023125"/>
    </source>
</evidence>
<dbReference type="GO" id="GO:0000976">
    <property type="term" value="F:transcription cis-regulatory region binding"/>
    <property type="evidence" value="ECO:0007669"/>
    <property type="project" value="TreeGrafter"/>
</dbReference>
<dbReference type="SUPFAM" id="SSF48498">
    <property type="entry name" value="Tetracyclin repressor-like, C-terminal domain"/>
    <property type="match status" value="1"/>
</dbReference>